<evidence type="ECO:0000313" key="2">
    <source>
        <dbReference type="Proteomes" id="UP000095283"/>
    </source>
</evidence>
<dbReference type="Pfam" id="PF00266">
    <property type="entry name" value="Aminotran_5"/>
    <property type="match status" value="1"/>
</dbReference>
<evidence type="ECO:0000259" key="1">
    <source>
        <dbReference type="Pfam" id="PF00266"/>
    </source>
</evidence>
<evidence type="ECO:0000313" key="3">
    <source>
        <dbReference type="WBParaSite" id="Hba_16763"/>
    </source>
</evidence>
<dbReference type="InterPro" id="IPR015422">
    <property type="entry name" value="PyrdxlP-dep_Trfase_small"/>
</dbReference>
<dbReference type="PANTHER" id="PTHR43686">
    <property type="entry name" value="SULFURTRANSFERASE-RELATED"/>
    <property type="match status" value="1"/>
</dbReference>
<dbReference type="InterPro" id="IPR000192">
    <property type="entry name" value="Aminotrans_V_dom"/>
</dbReference>
<feature type="domain" description="Aminotransferase class V" evidence="1">
    <location>
        <begin position="15"/>
        <end position="223"/>
    </location>
</feature>
<protein>
    <submittedName>
        <fullName evidence="3">Aminotran_5 domain-containing protein</fullName>
    </submittedName>
</protein>
<dbReference type="WBParaSite" id="Hba_16763">
    <property type="protein sequence ID" value="Hba_16763"/>
    <property type="gene ID" value="Hba_16763"/>
</dbReference>
<proteinExistence type="predicted"/>
<dbReference type="PANTHER" id="PTHR43686:SF1">
    <property type="entry name" value="AMINOTRAN_5 DOMAIN-CONTAINING PROTEIN"/>
    <property type="match status" value="1"/>
</dbReference>
<dbReference type="Proteomes" id="UP000095283">
    <property type="component" value="Unplaced"/>
</dbReference>
<reference evidence="3" key="1">
    <citation type="submission" date="2016-11" db="UniProtKB">
        <authorList>
            <consortium name="WormBaseParasite"/>
        </authorList>
    </citation>
    <scope>IDENTIFICATION</scope>
</reference>
<dbReference type="InterPro" id="IPR015421">
    <property type="entry name" value="PyrdxlP-dep_Trfase_major"/>
</dbReference>
<dbReference type="InterPro" id="IPR015424">
    <property type="entry name" value="PyrdxlP-dep_Trfase"/>
</dbReference>
<dbReference type="Gene3D" id="3.90.1150.10">
    <property type="entry name" value="Aspartate Aminotransferase, domain 1"/>
    <property type="match status" value="1"/>
</dbReference>
<accession>A0A1I7XH01</accession>
<dbReference type="Gene3D" id="3.40.640.10">
    <property type="entry name" value="Type I PLP-dependent aspartate aminotransferase-like (Major domain)"/>
    <property type="match status" value="1"/>
</dbReference>
<keyword evidence="2" id="KW-1185">Reference proteome</keyword>
<organism evidence="2 3">
    <name type="scientific">Heterorhabditis bacteriophora</name>
    <name type="common">Entomopathogenic nematode worm</name>
    <dbReference type="NCBI Taxonomy" id="37862"/>
    <lineage>
        <taxon>Eukaryota</taxon>
        <taxon>Metazoa</taxon>
        <taxon>Ecdysozoa</taxon>
        <taxon>Nematoda</taxon>
        <taxon>Chromadorea</taxon>
        <taxon>Rhabditida</taxon>
        <taxon>Rhabditina</taxon>
        <taxon>Rhabditomorpha</taxon>
        <taxon>Strongyloidea</taxon>
        <taxon>Heterorhabditidae</taxon>
        <taxon>Heterorhabditis</taxon>
    </lineage>
</organism>
<name>A0A1I7XH01_HETBA</name>
<sequence length="585" mass="66407">MTGAGDADSVIFTGSGSTAAVELLIHLLQAENLCLSIWDYASGAPYMEINVNGHYPLDAIFFSGHKFIGGVSSPGVLVVKKSLIHTLLPKRIGGGTVFYVSTSGEWYLKDSEYREEGGTSDSVGIIRLALAVKLKRAIGDAIISAEEERISRLFANRIRSNQNLVLLGTKVVRQRLSVFSFVIKDQASGLLFHHNYIAALLNDLFGIQSRAGCMCAGPYAQYLLGIDAELAAEFLLALRESNELDRTHLRRIGEYSQQELLRPGFVRVSIPFFWTDNQVNDLIDCIQFVSERASDFIHLYQLNCESGEWHHQKQRIFHARKWLGHVSFTDKGMEIEDMKRNNSSLIPPASLLVEANQLATESKLKMMKMVKRDENIDTNYIWNIAEEVKINKCVSVPSFVQGGNSDKRFEDCYDINLPESAQVTECPLYLNFQGGNQSDQVQENGTQELDNTENWNKRVIVRRSELSSEEEMRLPWHNPPLELYRRMADAIHGLNMIKVGKSIYIRNIYIYMYFLHCCFPKWEFEHNEGSLHNKMLAQQELVFPDLFNSLRAAIKPLILVDSARTDEMRVKAIENICNSYKGKLK</sequence>
<dbReference type="SUPFAM" id="SSF53383">
    <property type="entry name" value="PLP-dependent transferases"/>
    <property type="match status" value="1"/>
</dbReference>
<dbReference type="AlphaFoldDB" id="A0A1I7XH01"/>